<keyword evidence="1" id="KW-0732">Signal</keyword>
<dbReference type="SUPFAM" id="SSF54106">
    <property type="entry name" value="LysM domain"/>
    <property type="match status" value="2"/>
</dbReference>
<dbReference type="OrthoDB" id="9785345at2"/>
<reference evidence="3 4" key="1">
    <citation type="submission" date="2016-04" db="EMBL/GenBank/DDBJ databases">
        <title>Genome sequence of Clostridium magnum DSM 2767.</title>
        <authorList>
            <person name="Poehlein A."/>
            <person name="Uhlig R."/>
            <person name="Fischer R."/>
            <person name="Bahl H."/>
            <person name="Daniel R."/>
        </authorList>
    </citation>
    <scope>NUCLEOTIDE SEQUENCE [LARGE SCALE GENOMIC DNA]</scope>
    <source>
        <strain evidence="3 4">DSM 2767</strain>
    </source>
</reference>
<feature type="signal peptide" evidence="1">
    <location>
        <begin position="1"/>
        <end position="26"/>
    </location>
</feature>
<dbReference type="AlphaFoldDB" id="A0A162R542"/>
<comment type="caution">
    <text evidence="3">The sequence shown here is derived from an EMBL/GenBank/DDBJ whole genome shotgun (WGS) entry which is preliminary data.</text>
</comment>
<feature type="chain" id="PRO_5010208708" evidence="1">
    <location>
        <begin position="27"/>
        <end position="257"/>
    </location>
</feature>
<dbReference type="CDD" id="cd00118">
    <property type="entry name" value="LysM"/>
    <property type="match status" value="2"/>
</dbReference>
<feature type="domain" description="LysM" evidence="2">
    <location>
        <begin position="73"/>
        <end position="116"/>
    </location>
</feature>
<dbReference type="RefSeq" id="WP_066629414.1">
    <property type="nucleotide sequence ID" value="NZ_FQXL01000018.1"/>
</dbReference>
<evidence type="ECO:0000313" key="4">
    <source>
        <dbReference type="Proteomes" id="UP000076603"/>
    </source>
</evidence>
<keyword evidence="4" id="KW-1185">Reference proteome</keyword>
<dbReference type="STRING" id="1121326.CLMAG_53430"/>
<dbReference type="EMBL" id="LWAE01000009">
    <property type="protein sequence ID" value="KZL89439.1"/>
    <property type="molecule type" value="Genomic_DNA"/>
</dbReference>
<dbReference type="InterPro" id="IPR042047">
    <property type="entry name" value="SleB_dom1"/>
</dbReference>
<dbReference type="Pfam" id="PF07486">
    <property type="entry name" value="Hydrolase_2"/>
    <property type="match status" value="1"/>
</dbReference>
<evidence type="ECO:0000313" key="3">
    <source>
        <dbReference type="EMBL" id="KZL89439.1"/>
    </source>
</evidence>
<feature type="domain" description="LysM" evidence="2">
    <location>
        <begin position="27"/>
        <end position="70"/>
    </location>
</feature>
<accession>A0A162R542</accession>
<dbReference type="Gene3D" id="6.20.240.60">
    <property type="match status" value="1"/>
</dbReference>
<protein>
    <submittedName>
        <fullName evidence="3">Spore cortex-lytic enzyme</fullName>
    </submittedName>
</protein>
<dbReference type="InterPro" id="IPR011105">
    <property type="entry name" value="Cell_wall_hydrolase_SleB"/>
</dbReference>
<evidence type="ECO:0000256" key="1">
    <source>
        <dbReference type="SAM" id="SignalP"/>
    </source>
</evidence>
<dbReference type="GO" id="GO:0008932">
    <property type="term" value="F:lytic endotransglycosylase activity"/>
    <property type="evidence" value="ECO:0007669"/>
    <property type="project" value="TreeGrafter"/>
</dbReference>
<dbReference type="Proteomes" id="UP000076603">
    <property type="component" value="Unassembled WGS sequence"/>
</dbReference>
<proteinExistence type="predicted"/>
<dbReference type="Gene3D" id="1.10.10.2520">
    <property type="entry name" value="Cell wall hydrolase SleB, domain 1"/>
    <property type="match status" value="1"/>
</dbReference>
<evidence type="ECO:0000259" key="2">
    <source>
        <dbReference type="PROSITE" id="PS51782"/>
    </source>
</evidence>
<sequence length="257" mass="28369">MLKFKKLKSLLLAMPLTFLSMQSVQAASYTVAPGDSLYQIGKTFNTSVNTIIQNNNLSSIMIYPGQTLNIPSKPYTVQNGDSLYLISQKFGVSLYSLRQLNNKWDNAIYSGQTLYIPSSSANNGQSTPVPSAVVSYTDSEVDLLARLIKAEAEGQPYSAKVAVGAVVVNRVQDSRFPNTITKVIYQVDGGYHQFTPVVNGMINKPATDEDRKAALEAIRGADPTNGALYYFDDSTTNKWLWSKTVALRVDRMVFSFY</sequence>
<dbReference type="Pfam" id="PF01476">
    <property type="entry name" value="LysM"/>
    <property type="match status" value="2"/>
</dbReference>
<dbReference type="PANTHER" id="PTHR33734">
    <property type="entry name" value="LYSM DOMAIN-CONTAINING GPI-ANCHORED PROTEIN 2"/>
    <property type="match status" value="1"/>
</dbReference>
<dbReference type="PANTHER" id="PTHR33734:SF22">
    <property type="entry name" value="MEMBRANE-BOUND LYTIC MUREIN TRANSGLYCOSYLASE D"/>
    <property type="match status" value="1"/>
</dbReference>
<gene>
    <name evidence="3" type="primary">sleB_3</name>
    <name evidence="3" type="ORF">CLMAG_53430</name>
</gene>
<dbReference type="Gene3D" id="3.10.350.10">
    <property type="entry name" value="LysM domain"/>
    <property type="match status" value="2"/>
</dbReference>
<dbReference type="SMART" id="SM00257">
    <property type="entry name" value="LysM"/>
    <property type="match status" value="2"/>
</dbReference>
<dbReference type="PROSITE" id="PS51782">
    <property type="entry name" value="LYSM"/>
    <property type="match status" value="2"/>
</dbReference>
<dbReference type="InterPro" id="IPR036779">
    <property type="entry name" value="LysM_dom_sf"/>
</dbReference>
<dbReference type="PATRIC" id="fig|1121326.3.peg.5407"/>
<dbReference type="GO" id="GO:0016787">
    <property type="term" value="F:hydrolase activity"/>
    <property type="evidence" value="ECO:0007669"/>
    <property type="project" value="InterPro"/>
</dbReference>
<organism evidence="3 4">
    <name type="scientific">Clostridium magnum DSM 2767</name>
    <dbReference type="NCBI Taxonomy" id="1121326"/>
    <lineage>
        <taxon>Bacteria</taxon>
        <taxon>Bacillati</taxon>
        <taxon>Bacillota</taxon>
        <taxon>Clostridia</taxon>
        <taxon>Eubacteriales</taxon>
        <taxon>Clostridiaceae</taxon>
        <taxon>Clostridium</taxon>
    </lineage>
</organism>
<dbReference type="InterPro" id="IPR018392">
    <property type="entry name" value="LysM"/>
</dbReference>
<name>A0A162R542_9CLOT</name>